<proteinExistence type="predicted"/>
<dbReference type="OrthoDB" id="5120425at2"/>
<sequence>MTAPTLPLAGPLPDWMADGACTSGPARLLPWIEEPGVASPLQVAAMARVCAGCPVRLACGVEARSMTSGFWAGRQRGTAELVDDTPAAAGLVGVPVQDTLPGLDLVGAA</sequence>
<feature type="domain" description="4Fe-4S Wbl-type" evidence="1">
    <location>
        <begin position="20"/>
        <end position="81"/>
    </location>
</feature>
<gene>
    <name evidence="2" type="ORF">EDD34_4117</name>
</gene>
<dbReference type="RefSeq" id="WP_123816207.1">
    <property type="nucleotide sequence ID" value="NZ_RKQZ01000001.1"/>
</dbReference>
<dbReference type="Proteomes" id="UP000280501">
    <property type="component" value="Unassembled WGS sequence"/>
</dbReference>
<dbReference type="AlphaFoldDB" id="A0A3N4YXR5"/>
<organism evidence="2 3">
    <name type="scientific">Myceligenerans xiligouense</name>
    <dbReference type="NCBI Taxonomy" id="253184"/>
    <lineage>
        <taxon>Bacteria</taxon>
        <taxon>Bacillati</taxon>
        <taxon>Actinomycetota</taxon>
        <taxon>Actinomycetes</taxon>
        <taxon>Micrococcales</taxon>
        <taxon>Promicromonosporaceae</taxon>
        <taxon>Myceligenerans</taxon>
    </lineage>
</organism>
<dbReference type="InterPro" id="IPR034768">
    <property type="entry name" value="4FE4S_WBL"/>
</dbReference>
<comment type="caution">
    <text evidence="2">The sequence shown here is derived from an EMBL/GenBank/DDBJ whole genome shotgun (WGS) entry which is preliminary data.</text>
</comment>
<dbReference type="EMBL" id="RKQZ01000001">
    <property type="protein sequence ID" value="RPF23430.1"/>
    <property type="molecule type" value="Genomic_DNA"/>
</dbReference>
<keyword evidence="3" id="KW-1185">Reference proteome</keyword>
<dbReference type="PROSITE" id="PS51674">
    <property type="entry name" value="4FE4S_WBL"/>
    <property type="match status" value="1"/>
</dbReference>
<evidence type="ECO:0000313" key="2">
    <source>
        <dbReference type="EMBL" id="RPF23430.1"/>
    </source>
</evidence>
<evidence type="ECO:0000313" key="3">
    <source>
        <dbReference type="Proteomes" id="UP000280501"/>
    </source>
</evidence>
<name>A0A3N4YXR5_9MICO</name>
<protein>
    <recommendedName>
        <fullName evidence="1">4Fe-4S Wbl-type domain-containing protein</fullName>
    </recommendedName>
</protein>
<evidence type="ECO:0000259" key="1">
    <source>
        <dbReference type="PROSITE" id="PS51674"/>
    </source>
</evidence>
<reference evidence="2 3" key="1">
    <citation type="submission" date="2018-11" db="EMBL/GenBank/DDBJ databases">
        <title>Sequencing the genomes of 1000 actinobacteria strains.</title>
        <authorList>
            <person name="Klenk H.-P."/>
        </authorList>
    </citation>
    <scope>NUCLEOTIDE SEQUENCE [LARGE SCALE GENOMIC DNA]</scope>
    <source>
        <strain evidence="2 3">DSM 15700</strain>
    </source>
</reference>
<accession>A0A3N4YXR5</accession>